<sequence length="188" mass="20804">MSDFRFAGRWLNDRRVMTLRGDDFKAFVTAGAWMVENRTDGFITPDDLEFVPKFDRTSIPRLIISGLWEEQAGGWTMLDYQASQTSKAEFETLENARRADREKKTRLRAHKAGNHVHCGFECASQPPRFGASPGSSPGHVPGTTQARLGEARQGQDDGGSSDSWPTVVPGEPEAWGDSTAPGHLRAIR</sequence>
<gene>
    <name evidence="2" type="ORF">QE375_001926</name>
</gene>
<organism evidence="2 3">
    <name type="scientific">Microbacterium foliorum</name>
    <dbReference type="NCBI Taxonomy" id="104336"/>
    <lineage>
        <taxon>Bacteria</taxon>
        <taxon>Bacillati</taxon>
        <taxon>Actinomycetota</taxon>
        <taxon>Actinomycetes</taxon>
        <taxon>Micrococcales</taxon>
        <taxon>Microbacteriaceae</taxon>
        <taxon>Microbacterium</taxon>
    </lineage>
</organism>
<evidence type="ECO:0000256" key="1">
    <source>
        <dbReference type="SAM" id="MobiDB-lite"/>
    </source>
</evidence>
<proteinExistence type="predicted"/>
<evidence type="ECO:0000313" key="3">
    <source>
        <dbReference type="Proteomes" id="UP001249291"/>
    </source>
</evidence>
<accession>A0ABU1HQP2</accession>
<evidence type="ECO:0000313" key="2">
    <source>
        <dbReference type="EMBL" id="MDR6142372.1"/>
    </source>
</evidence>
<dbReference type="EMBL" id="JAVIZQ010000001">
    <property type="protein sequence ID" value="MDR6142372.1"/>
    <property type="molecule type" value="Genomic_DNA"/>
</dbReference>
<reference evidence="2 3" key="1">
    <citation type="submission" date="2023-08" db="EMBL/GenBank/DDBJ databases">
        <title>Functional and genomic diversity of the sorghum phyllosphere microbiome.</title>
        <authorList>
            <person name="Shade A."/>
        </authorList>
    </citation>
    <scope>NUCLEOTIDE SEQUENCE [LARGE SCALE GENOMIC DNA]</scope>
    <source>
        <strain evidence="2 3">SORGH_AS_0445</strain>
    </source>
</reference>
<name>A0ABU1HQP2_9MICO</name>
<comment type="caution">
    <text evidence="2">The sequence shown here is derived from an EMBL/GenBank/DDBJ whole genome shotgun (WGS) entry which is preliminary data.</text>
</comment>
<feature type="region of interest" description="Disordered" evidence="1">
    <location>
        <begin position="127"/>
        <end position="188"/>
    </location>
</feature>
<keyword evidence="3" id="KW-1185">Reference proteome</keyword>
<dbReference type="Proteomes" id="UP001249291">
    <property type="component" value="Unassembled WGS sequence"/>
</dbReference>
<protein>
    <submittedName>
        <fullName evidence="2">Uncharacterized protein</fullName>
    </submittedName>
</protein>